<evidence type="ECO:0008006" key="4">
    <source>
        <dbReference type="Google" id="ProtNLM"/>
    </source>
</evidence>
<gene>
    <name evidence="2" type="ORF">TRIADDRAFT_59640</name>
</gene>
<dbReference type="PANTHER" id="PTHR13066:SF2">
    <property type="entry name" value="GOLGIN-45"/>
    <property type="match status" value="1"/>
</dbReference>
<dbReference type="PhylomeDB" id="B3S5N0"/>
<dbReference type="HOGENOM" id="CLU_600406_0_0_1"/>
<dbReference type="InterPro" id="IPR027095">
    <property type="entry name" value="Golgin-45"/>
</dbReference>
<feature type="coiled-coil region" evidence="1">
    <location>
        <begin position="234"/>
        <end position="311"/>
    </location>
</feature>
<dbReference type="RefSeq" id="XP_002115564.1">
    <property type="nucleotide sequence ID" value="XM_002115528.1"/>
</dbReference>
<dbReference type="InParanoid" id="B3S5N0"/>
<dbReference type="Proteomes" id="UP000009022">
    <property type="component" value="Unassembled WGS sequence"/>
</dbReference>
<dbReference type="EMBL" id="DS985251">
    <property type="protein sequence ID" value="EDV21927.1"/>
    <property type="molecule type" value="Genomic_DNA"/>
</dbReference>
<name>B3S5N0_TRIAD</name>
<organism evidence="2 3">
    <name type="scientific">Trichoplax adhaerens</name>
    <name type="common">Trichoplax reptans</name>
    <dbReference type="NCBI Taxonomy" id="10228"/>
    <lineage>
        <taxon>Eukaryota</taxon>
        <taxon>Metazoa</taxon>
        <taxon>Placozoa</taxon>
        <taxon>Uniplacotomia</taxon>
        <taxon>Trichoplacea</taxon>
        <taxon>Trichoplacidae</taxon>
        <taxon>Trichoplax</taxon>
    </lineage>
</organism>
<accession>B3S5N0</accession>
<dbReference type="GO" id="GO:0043001">
    <property type="term" value="P:Golgi to plasma membrane protein transport"/>
    <property type="evidence" value="ECO:0000318"/>
    <property type="project" value="GO_Central"/>
</dbReference>
<proteinExistence type="predicted"/>
<sequence>MEEQILQISIAVASGLIMIIHHREHKDYSGEGNALQMVPFSKAYILIPISSCSYKFIIMLVSEYQLFTEWCIDRKGKSIITTAASPLKPNHRLHIFNSLQDDKSENLPLNELPAVTIKNKITQNGSATYNIVESNKKNLKSISSINDKIPRNSGSSILWPTPSATVDNAERAVAEDVSRVASNNEIIQQSVYPDEQKSAQAYQNVDNNNATYKLEEEEDETDISNLDTHRCSYRDLLEETKEQLKKLDSKLEAQLIVNAELKRLLVASIGDDIGLKLEELTKDKTELAMQIEDYTKQIVEDREKLDNAAMKCNVWRSKYLASRVMIEQLIHWKLEMYDYLTEYHNGIKNILNDRVTLAKDLLISSRNLESIHQHLNKGKANPVYSKEIHNEKDVINVCKDNKELIQLISNCLSVQPDVKSNYLAITPSDTEHSLQQNVNGKMRELFVACKTQQNLI</sequence>
<dbReference type="PANTHER" id="PTHR13066">
    <property type="entry name" value="BASIC LEUCINE ZIPPER NUCLEAR FACTOR 1 BLZF1 PROTEIN"/>
    <property type="match status" value="1"/>
</dbReference>
<reference evidence="2 3" key="1">
    <citation type="journal article" date="2008" name="Nature">
        <title>The Trichoplax genome and the nature of placozoans.</title>
        <authorList>
            <person name="Srivastava M."/>
            <person name="Begovic E."/>
            <person name="Chapman J."/>
            <person name="Putnam N.H."/>
            <person name="Hellsten U."/>
            <person name="Kawashima T."/>
            <person name="Kuo A."/>
            <person name="Mitros T."/>
            <person name="Salamov A."/>
            <person name="Carpenter M.L."/>
            <person name="Signorovitch A.Y."/>
            <person name="Moreno M.A."/>
            <person name="Kamm K."/>
            <person name="Grimwood J."/>
            <person name="Schmutz J."/>
            <person name="Shapiro H."/>
            <person name="Grigoriev I.V."/>
            <person name="Buss L.W."/>
            <person name="Schierwater B."/>
            <person name="Dellaporta S.L."/>
            <person name="Rokhsar D.S."/>
        </authorList>
    </citation>
    <scope>NUCLEOTIDE SEQUENCE [LARGE SCALE GENOMIC DNA]</scope>
    <source>
        <strain evidence="2 3">Grell-BS-1999</strain>
    </source>
</reference>
<keyword evidence="1" id="KW-0175">Coiled coil</keyword>
<dbReference type="GO" id="GO:0007030">
    <property type="term" value="P:Golgi organization"/>
    <property type="evidence" value="ECO:0000318"/>
    <property type="project" value="GO_Central"/>
</dbReference>
<evidence type="ECO:0000313" key="2">
    <source>
        <dbReference type="EMBL" id="EDV21927.1"/>
    </source>
</evidence>
<evidence type="ECO:0000256" key="1">
    <source>
        <dbReference type="SAM" id="Coils"/>
    </source>
</evidence>
<dbReference type="STRING" id="10228.B3S5N0"/>
<dbReference type="GO" id="GO:0000139">
    <property type="term" value="C:Golgi membrane"/>
    <property type="evidence" value="ECO:0000318"/>
    <property type="project" value="GO_Central"/>
</dbReference>
<dbReference type="eggNOG" id="KOG4074">
    <property type="taxonomic scope" value="Eukaryota"/>
</dbReference>
<dbReference type="OrthoDB" id="5959043at2759"/>
<keyword evidence="3" id="KW-1185">Reference proteome</keyword>
<dbReference type="AlphaFoldDB" id="B3S5N0"/>
<dbReference type="CTD" id="6756900"/>
<evidence type="ECO:0000313" key="3">
    <source>
        <dbReference type="Proteomes" id="UP000009022"/>
    </source>
</evidence>
<dbReference type="KEGG" id="tad:TRIADDRAFT_59640"/>
<protein>
    <recommendedName>
        <fullName evidence="4">Golgin-45</fullName>
    </recommendedName>
</protein>
<dbReference type="GeneID" id="6756900"/>